<feature type="transmembrane region" description="Helical" evidence="4">
    <location>
        <begin position="96"/>
        <end position="116"/>
    </location>
</feature>
<dbReference type="InterPro" id="IPR000160">
    <property type="entry name" value="GGDEF_dom"/>
</dbReference>
<dbReference type="InterPro" id="IPR043128">
    <property type="entry name" value="Rev_trsase/Diguanyl_cyclase"/>
</dbReference>
<dbReference type="InterPro" id="IPR050469">
    <property type="entry name" value="Diguanylate_Cyclase"/>
</dbReference>
<organism evidence="6 7">
    <name type="scientific">Massilia hydrophila</name>
    <dbReference type="NCBI Taxonomy" id="3044279"/>
    <lineage>
        <taxon>Bacteria</taxon>
        <taxon>Pseudomonadati</taxon>
        <taxon>Pseudomonadota</taxon>
        <taxon>Betaproteobacteria</taxon>
        <taxon>Burkholderiales</taxon>
        <taxon>Oxalobacteraceae</taxon>
        <taxon>Telluria group</taxon>
        <taxon>Massilia</taxon>
    </lineage>
</organism>
<dbReference type="SUPFAM" id="SSF55073">
    <property type="entry name" value="Nucleotide cyclase"/>
    <property type="match status" value="1"/>
</dbReference>
<sequence length="378" mass="40126">MMISQLISHPLSGQGTPSRHEADFVRQRTEAELARLLPRVGPGLALLVVLYTGWDLLLDPANAVQSGLTRLLFAALAAPAFWASGLPWTAQGRACWAYWMLSAGVILAMAQLEGGLSQGSGGILIGLFLIPFIASSSAGFLAIALPPTLLLFGCLLRGPLPELASVGLTYGAGLAVAFLQMRITSGLRAASLAVQARLEWDASHDALTRCPNRAWLQKEAAHAFDRARREGAGLAFAMIDIDHFKRVNDRFGHAAGDQVLKGVAEACQRAVGQAGHFGRLGGEEFLCIFPGASEESALIHGERIRAEVEAAAHLLDGETLKVTVSVGLGCLSEHHADWEQLLAGADEAMYAAKQEGRNRVKSACSRADARSMAMSAAN</sequence>
<dbReference type="InterPro" id="IPR048431">
    <property type="entry name" value="MASE8"/>
</dbReference>
<feature type="transmembrane region" description="Helical" evidence="4">
    <location>
        <begin position="163"/>
        <end position="181"/>
    </location>
</feature>
<dbReference type="PROSITE" id="PS50887">
    <property type="entry name" value="GGDEF"/>
    <property type="match status" value="1"/>
</dbReference>
<protein>
    <recommendedName>
        <fullName evidence="1">diguanylate cyclase</fullName>
        <ecNumber evidence="1">2.7.7.65</ecNumber>
    </recommendedName>
</protein>
<comment type="catalytic activity">
    <reaction evidence="2">
        <text>2 GTP = 3',3'-c-di-GMP + 2 diphosphate</text>
        <dbReference type="Rhea" id="RHEA:24898"/>
        <dbReference type="ChEBI" id="CHEBI:33019"/>
        <dbReference type="ChEBI" id="CHEBI:37565"/>
        <dbReference type="ChEBI" id="CHEBI:58805"/>
        <dbReference type="EC" id="2.7.7.65"/>
    </reaction>
</comment>
<comment type="caution">
    <text evidence="6">The sequence shown here is derived from an EMBL/GenBank/DDBJ whole genome shotgun (WGS) entry which is preliminary data.</text>
</comment>
<keyword evidence="7" id="KW-1185">Reference proteome</keyword>
<feature type="transmembrane region" description="Helical" evidence="4">
    <location>
        <begin position="70"/>
        <end position="90"/>
    </location>
</feature>
<keyword evidence="4" id="KW-1133">Transmembrane helix</keyword>
<proteinExistence type="predicted"/>
<feature type="transmembrane region" description="Helical" evidence="4">
    <location>
        <begin position="123"/>
        <end position="143"/>
    </location>
</feature>
<keyword evidence="4" id="KW-0472">Membrane</keyword>
<dbReference type="Pfam" id="PF00990">
    <property type="entry name" value="GGDEF"/>
    <property type="match status" value="1"/>
</dbReference>
<dbReference type="EC" id="2.7.7.65" evidence="1"/>
<evidence type="ECO:0000313" key="6">
    <source>
        <dbReference type="EMBL" id="MCA1854675.1"/>
    </source>
</evidence>
<dbReference type="Pfam" id="PF20968">
    <property type="entry name" value="MASE8"/>
    <property type="match status" value="1"/>
</dbReference>
<evidence type="ECO:0000256" key="4">
    <source>
        <dbReference type="SAM" id="Phobius"/>
    </source>
</evidence>
<dbReference type="NCBIfam" id="TIGR00254">
    <property type="entry name" value="GGDEF"/>
    <property type="match status" value="1"/>
</dbReference>
<reference evidence="6 7" key="1">
    <citation type="submission" date="2021-07" db="EMBL/GenBank/DDBJ databases">
        <title>Characterization of Violacein-producing bacteria and related species.</title>
        <authorList>
            <person name="Wilson H.S."/>
            <person name="De Leon M.E."/>
        </authorList>
    </citation>
    <scope>NUCLEOTIDE SEQUENCE [LARGE SCALE GENOMIC DNA]</scope>
    <source>
        <strain evidence="6 7">HSC-2F05</strain>
    </source>
</reference>
<name>A0ABS7Y8E1_9BURK</name>
<dbReference type="InterPro" id="IPR029787">
    <property type="entry name" value="Nucleotide_cyclase"/>
</dbReference>
<dbReference type="Gene3D" id="3.30.70.270">
    <property type="match status" value="1"/>
</dbReference>
<dbReference type="RefSeq" id="WP_225237124.1">
    <property type="nucleotide sequence ID" value="NZ_JAHYBX010000001.1"/>
</dbReference>
<dbReference type="EMBL" id="JAHYBX010000001">
    <property type="protein sequence ID" value="MCA1854675.1"/>
    <property type="molecule type" value="Genomic_DNA"/>
</dbReference>
<feature type="region of interest" description="Disordered" evidence="3">
    <location>
        <begin position="1"/>
        <end position="21"/>
    </location>
</feature>
<evidence type="ECO:0000259" key="5">
    <source>
        <dbReference type="PROSITE" id="PS50887"/>
    </source>
</evidence>
<evidence type="ECO:0000256" key="2">
    <source>
        <dbReference type="ARBA" id="ARBA00034247"/>
    </source>
</evidence>
<gene>
    <name evidence="6" type="ORF">LE190_01865</name>
</gene>
<dbReference type="CDD" id="cd01949">
    <property type="entry name" value="GGDEF"/>
    <property type="match status" value="1"/>
</dbReference>
<feature type="domain" description="GGDEF" evidence="5">
    <location>
        <begin position="232"/>
        <end position="365"/>
    </location>
</feature>
<evidence type="ECO:0000256" key="1">
    <source>
        <dbReference type="ARBA" id="ARBA00012528"/>
    </source>
</evidence>
<accession>A0ABS7Y8E1</accession>
<evidence type="ECO:0000313" key="7">
    <source>
        <dbReference type="Proteomes" id="UP001198602"/>
    </source>
</evidence>
<dbReference type="PANTHER" id="PTHR45138:SF9">
    <property type="entry name" value="DIGUANYLATE CYCLASE DGCM-RELATED"/>
    <property type="match status" value="1"/>
</dbReference>
<feature type="transmembrane region" description="Helical" evidence="4">
    <location>
        <begin position="40"/>
        <end position="58"/>
    </location>
</feature>
<dbReference type="Proteomes" id="UP001198602">
    <property type="component" value="Unassembled WGS sequence"/>
</dbReference>
<dbReference type="SMART" id="SM00267">
    <property type="entry name" value="GGDEF"/>
    <property type="match status" value="1"/>
</dbReference>
<keyword evidence="4" id="KW-0812">Transmembrane</keyword>
<feature type="compositionally biased region" description="Polar residues" evidence="3">
    <location>
        <begin position="1"/>
        <end position="17"/>
    </location>
</feature>
<dbReference type="PANTHER" id="PTHR45138">
    <property type="entry name" value="REGULATORY COMPONENTS OF SENSORY TRANSDUCTION SYSTEM"/>
    <property type="match status" value="1"/>
</dbReference>
<evidence type="ECO:0000256" key="3">
    <source>
        <dbReference type="SAM" id="MobiDB-lite"/>
    </source>
</evidence>